<proteinExistence type="predicted"/>
<dbReference type="InterPro" id="IPR036412">
    <property type="entry name" value="HAD-like_sf"/>
</dbReference>
<dbReference type="SFLD" id="SFLDG01129">
    <property type="entry name" value="C1.5:_HAD__Beta-PGM__Phosphata"/>
    <property type="match status" value="1"/>
</dbReference>
<evidence type="ECO:0000313" key="1">
    <source>
        <dbReference type="EMBL" id="GGX73359.1"/>
    </source>
</evidence>
<dbReference type="SUPFAM" id="SSF56784">
    <property type="entry name" value="HAD-like"/>
    <property type="match status" value="1"/>
</dbReference>
<dbReference type="AlphaFoldDB" id="A0A918NIV7"/>
<dbReference type="PANTHER" id="PTHR12725">
    <property type="entry name" value="HALOACID DEHALOGENASE-LIKE HYDROLASE"/>
    <property type="match status" value="1"/>
</dbReference>
<organism evidence="1 2">
    <name type="scientific">Litorimonas cladophorae</name>
    <dbReference type="NCBI Taxonomy" id="1220491"/>
    <lineage>
        <taxon>Bacteria</taxon>
        <taxon>Pseudomonadati</taxon>
        <taxon>Pseudomonadota</taxon>
        <taxon>Alphaproteobacteria</taxon>
        <taxon>Maricaulales</taxon>
        <taxon>Robiginitomaculaceae</taxon>
    </lineage>
</organism>
<dbReference type="SFLD" id="SFLDS00003">
    <property type="entry name" value="Haloacid_Dehalogenase"/>
    <property type="match status" value="1"/>
</dbReference>
<dbReference type="Proteomes" id="UP000600865">
    <property type="component" value="Unassembled WGS sequence"/>
</dbReference>
<comment type="caution">
    <text evidence="1">The sequence shown here is derived from an EMBL/GenBank/DDBJ whole genome shotgun (WGS) entry which is preliminary data.</text>
</comment>
<dbReference type="Gene3D" id="1.10.150.450">
    <property type="match status" value="1"/>
</dbReference>
<dbReference type="RefSeq" id="WP_189586504.1">
    <property type="nucleotide sequence ID" value="NZ_BMYV01000003.1"/>
</dbReference>
<dbReference type="InterPro" id="IPR010237">
    <property type="entry name" value="Pyr-5-nucltdase"/>
</dbReference>
<evidence type="ECO:0000313" key="2">
    <source>
        <dbReference type="Proteomes" id="UP000600865"/>
    </source>
</evidence>
<dbReference type="EMBL" id="BMYV01000003">
    <property type="protein sequence ID" value="GGX73359.1"/>
    <property type="molecule type" value="Genomic_DNA"/>
</dbReference>
<keyword evidence="2" id="KW-1185">Reference proteome</keyword>
<protein>
    <submittedName>
        <fullName evidence="1">Pyrimidine 5'-nucleotidase</fullName>
    </submittedName>
</protein>
<dbReference type="InterPro" id="IPR023214">
    <property type="entry name" value="HAD_sf"/>
</dbReference>
<dbReference type="SFLD" id="SFLDG01132">
    <property type="entry name" value="C1.5.3:_5'-Nucleotidase_Like"/>
    <property type="match status" value="1"/>
</dbReference>
<reference evidence="1 2" key="1">
    <citation type="journal article" date="2014" name="Int. J. Syst. Evol. Microbiol.">
        <title>Complete genome sequence of Corynebacterium casei LMG S-19264T (=DSM 44701T), isolated from a smear-ripened cheese.</title>
        <authorList>
            <consortium name="US DOE Joint Genome Institute (JGI-PGF)"/>
            <person name="Walter F."/>
            <person name="Albersmeier A."/>
            <person name="Kalinowski J."/>
            <person name="Ruckert C."/>
        </authorList>
    </citation>
    <scope>NUCLEOTIDE SEQUENCE [LARGE SCALE GENOMIC DNA]</scope>
    <source>
        <strain evidence="1 2">KCTC 23968</strain>
    </source>
</reference>
<dbReference type="Pfam" id="PF00702">
    <property type="entry name" value="Hydrolase"/>
    <property type="match status" value="1"/>
</dbReference>
<name>A0A918NIV7_9PROT</name>
<dbReference type="PANTHER" id="PTHR12725:SF117">
    <property type="entry name" value="HALOACID DEHALOGENASE-LIKE HYDROLASE"/>
    <property type="match status" value="1"/>
</dbReference>
<dbReference type="Gene3D" id="3.40.50.1000">
    <property type="entry name" value="HAD superfamily/HAD-like"/>
    <property type="match status" value="1"/>
</dbReference>
<accession>A0A918NIV7</accession>
<gene>
    <name evidence="1" type="ORF">GCM10011309_24240</name>
</gene>
<dbReference type="InterPro" id="IPR006439">
    <property type="entry name" value="HAD-SF_hydro_IA"/>
</dbReference>
<dbReference type="NCBIfam" id="TIGR01993">
    <property type="entry name" value="Pyr-5-nucltdase"/>
    <property type="match status" value="1"/>
</dbReference>
<sequence>MSSTMSPDLAHIDSWIFDLDNTLYPADVAFFNQIVVKMNQFVSRYLSLEPVAALHLQKEYLAEYGTTLSGMMAVHGMDPAAFLDYVHDVDLDFLKPNPALRKAIAALPGQKYIFTNGSKGHARNVASHLKLFDLFDGHFGVEDTGYIPKPKAHAYDVFLDVFNVDPTKAIFFEDNLRNLEVPKELGMRTVLLVSDEDWSHEPEAARPAGANTEADFVDYVSNDLAKWLETHT</sequence>
<dbReference type="NCBIfam" id="TIGR01509">
    <property type="entry name" value="HAD-SF-IA-v3"/>
    <property type="match status" value="1"/>
</dbReference>